<feature type="compositionally biased region" description="Basic and acidic residues" evidence="1">
    <location>
        <begin position="106"/>
        <end position="124"/>
    </location>
</feature>
<protein>
    <submittedName>
        <fullName evidence="4">Uncharacterized protein</fullName>
    </submittedName>
</protein>
<dbReference type="Gene3D" id="3.40.50.300">
    <property type="entry name" value="P-loop containing nucleotide triphosphate hydrolases"/>
    <property type="match status" value="1"/>
</dbReference>
<evidence type="ECO:0000313" key="4">
    <source>
        <dbReference type="EMBL" id="QHT06070.1"/>
    </source>
</evidence>
<dbReference type="AlphaFoldDB" id="A0A6C0CQF0"/>
<feature type="compositionally biased region" description="Acidic residues" evidence="1">
    <location>
        <begin position="50"/>
        <end position="59"/>
    </location>
</feature>
<evidence type="ECO:0000259" key="3">
    <source>
        <dbReference type="Pfam" id="PF22667"/>
    </source>
</evidence>
<dbReference type="Gene3D" id="1.10.8.60">
    <property type="match status" value="1"/>
</dbReference>
<name>A0A6C0CQF0_9ZZZZ</name>
<feature type="compositionally biased region" description="Basic residues" evidence="1">
    <location>
        <begin position="125"/>
        <end position="143"/>
    </location>
</feature>
<dbReference type="GO" id="GO:0030163">
    <property type="term" value="P:protein catabolic process"/>
    <property type="evidence" value="ECO:0007669"/>
    <property type="project" value="InterPro"/>
</dbReference>
<dbReference type="SUPFAM" id="SSF52540">
    <property type="entry name" value="P-loop containing nucleoside triphosphate hydrolases"/>
    <property type="match status" value="1"/>
</dbReference>
<dbReference type="InterPro" id="IPR054594">
    <property type="entry name" value="Lon_lid"/>
</dbReference>
<proteinExistence type="predicted"/>
<organism evidence="4">
    <name type="scientific">viral metagenome</name>
    <dbReference type="NCBI Taxonomy" id="1070528"/>
    <lineage>
        <taxon>unclassified sequences</taxon>
        <taxon>metagenomes</taxon>
        <taxon>organismal metagenomes</taxon>
    </lineage>
</organism>
<dbReference type="GO" id="GO:0005524">
    <property type="term" value="F:ATP binding"/>
    <property type="evidence" value="ECO:0007669"/>
    <property type="project" value="InterPro"/>
</dbReference>
<dbReference type="EMBL" id="MN739463">
    <property type="protein sequence ID" value="QHT06070.1"/>
    <property type="molecule type" value="Genomic_DNA"/>
</dbReference>
<dbReference type="GO" id="GO:0004176">
    <property type="term" value="F:ATP-dependent peptidase activity"/>
    <property type="evidence" value="ECO:0007669"/>
    <property type="project" value="InterPro"/>
</dbReference>
<reference evidence="4" key="1">
    <citation type="journal article" date="2020" name="Nature">
        <title>Giant virus diversity and host interactions through global metagenomics.</title>
        <authorList>
            <person name="Schulz F."/>
            <person name="Roux S."/>
            <person name="Paez-Espino D."/>
            <person name="Jungbluth S."/>
            <person name="Walsh D.A."/>
            <person name="Denef V.J."/>
            <person name="McMahon K.D."/>
            <person name="Konstantinidis K.T."/>
            <person name="Eloe-Fadrosh E.A."/>
            <person name="Kyrpides N.C."/>
            <person name="Woyke T."/>
        </authorList>
    </citation>
    <scope>NUCLEOTIDE SEQUENCE</scope>
    <source>
        <strain evidence="4">GVMAG-M-3300021425-14</strain>
    </source>
</reference>
<sequence>MSEPEKNTKKNQKIKMKIKEKKKHSAKKSKVPKKKEKLKNKKVYKQNESSDSDDSEWIPEENNYEHSESDDYTEGSEYDNENLHDESITRIISKMFPKKTPKDKKKQLEKIDEFVKKEKREKKENRNKKNNRKMKTRNKKKQEKHQEESEYSDVEEEIDTANYYYDDEEYYDEEEEDDYLPDDLSDEELKEMLKQNMKFNIIFTVGDKNGGAYGPGMGYELEDEEYYDEEYYDEEYDDDDDDSFERAVEEQRRKIKEEKNFIKGEPVKVLYKKKWHDGKILKKNKVKVKGLKKPEYRYDVKVWIKENKSKEITMIKSKNLKKISEEENEQHTLNELKELVSIRNKEGKDAMMKRFEEMCKINDKHNEIKKKKDEEKTKSKNITTLRKLLREKNVMNDFKYFKSMELKTQEKILEQLREVKKFSDVEKPYRLALLESDIPVAFKSNALRKINTLQYMDPGSGEYYKIKQWVDGFMRIPFCKNATLPLTLDDGIDKCNEFLEKSKNILDKAVFGLDDAKMQIMQMMGQLISNPDSVGSAIAIQGPMGTGKTTLVKEGISKILNRPFAFLALGGATDSSFLEGHSYTYEGSIWGKIVDIVINSKCMNPVFYFDELDKVSDTPKGEEIIGILTHLTDTTQNTCFHDKYFANIDFDLSKALFIFSYNDERKVNKILKDRMYTIKTKGYDKNEKITIAKNYLLPAIQKLIKFNKEDIIIEDKVLEHIITQYTEGEKGVRNLKRCLEIIHTKINLCRLMKPDTNLFEKEKTIKVEFPFNVTTKVVDILIKINKENNIPFGMYL</sequence>
<dbReference type="PANTHER" id="PTHR10046">
    <property type="entry name" value="ATP DEPENDENT LON PROTEASE FAMILY MEMBER"/>
    <property type="match status" value="1"/>
</dbReference>
<dbReference type="GO" id="GO:0016887">
    <property type="term" value="F:ATP hydrolysis activity"/>
    <property type="evidence" value="ECO:0007669"/>
    <property type="project" value="InterPro"/>
</dbReference>
<feature type="compositionally biased region" description="Acidic residues" evidence="1">
    <location>
        <begin position="149"/>
        <end position="179"/>
    </location>
</feature>
<evidence type="ECO:0000256" key="1">
    <source>
        <dbReference type="SAM" id="MobiDB-lite"/>
    </source>
</evidence>
<feature type="domain" description="ATPase AAA-type core" evidence="2">
    <location>
        <begin position="540"/>
        <end position="676"/>
    </location>
</feature>
<feature type="domain" description="Lon protease AAA+ ATPase lid" evidence="3">
    <location>
        <begin position="707"/>
        <end position="746"/>
    </location>
</feature>
<dbReference type="Pfam" id="PF22667">
    <property type="entry name" value="Lon_lid"/>
    <property type="match status" value="1"/>
</dbReference>
<dbReference type="InterPro" id="IPR003959">
    <property type="entry name" value="ATPase_AAA_core"/>
</dbReference>
<dbReference type="InterPro" id="IPR027417">
    <property type="entry name" value="P-loop_NTPase"/>
</dbReference>
<feature type="compositionally biased region" description="Basic residues" evidence="1">
    <location>
        <begin position="96"/>
        <end position="105"/>
    </location>
</feature>
<evidence type="ECO:0000259" key="2">
    <source>
        <dbReference type="Pfam" id="PF00004"/>
    </source>
</evidence>
<dbReference type="InterPro" id="IPR027065">
    <property type="entry name" value="Lon_Prtase"/>
</dbReference>
<dbReference type="GO" id="GO:0004252">
    <property type="term" value="F:serine-type endopeptidase activity"/>
    <property type="evidence" value="ECO:0007669"/>
    <property type="project" value="InterPro"/>
</dbReference>
<feature type="compositionally biased region" description="Acidic residues" evidence="1">
    <location>
        <begin position="70"/>
        <end position="80"/>
    </location>
</feature>
<feature type="compositionally biased region" description="Basic residues" evidence="1">
    <location>
        <begin position="9"/>
        <end position="44"/>
    </location>
</feature>
<dbReference type="Pfam" id="PF00004">
    <property type="entry name" value="AAA"/>
    <property type="match status" value="1"/>
</dbReference>
<accession>A0A6C0CQF0</accession>
<feature type="region of interest" description="Disordered" evidence="1">
    <location>
        <begin position="1"/>
        <end position="179"/>
    </location>
</feature>